<evidence type="ECO:0000313" key="1">
    <source>
        <dbReference type="EMBL" id="QFY42384.1"/>
    </source>
</evidence>
<reference evidence="1 2" key="1">
    <citation type="submission" date="2019-09" db="EMBL/GenBank/DDBJ databases">
        <title>Ecophysiology of the spiral-shaped methanotroph Methylospira mobilis as revealed by the complete genome sequence.</title>
        <authorList>
            <person name="Oshkin I.Y."/>
            <person name="Dedysh S.N."/>
            <person name="Miroshnikov K."/>
            <person name="Danilova O.V."/>
            <person name="Hakobyan A."/>
            <person name="Liesack W."/>
        </authorList>
    </citation>
    <scope>NUCLEOTIDE SEQUENCE [LARGE SCALE GENOMIC DNA]</scope>
    <source>
        <strain evidence="1 2">Shm1</strain>
    </source>
</reference>
<protein>
    <recommendedName>
        <fullName evidence="3">LysR substrate-binding domain-containing protein</fullName>
    </recommendedName>
</protein>
<sequence>MPKFFELIQSETPKVRLNICALASKNETVVKLRDHILDAVLHHERYDNLDLQHEVVIRHQPVIIARRDHPRIGDTASKQAVMQEKIVRVAGMHGSPGIVDDNDEAFQFVARKPL</sequence>
<dbReference type="SUPFAM" id="SSF53850">
    <property type="entry name" value="Periplasmic binding protein-like II"/>
    <property type="match status" value="1"/>
</dbReference>
<gene>
    <name evidence="1" type="ORF">F6R98_06875</name>
</gene>
<dbReference type="KEGG" id="mmob:F6R98_06875"/>
<name>A0A5Q0BJM2_9GAMM</name>
<dbReference type="OrthoDB" id="8720143at2"/>
<evidence type="ECO:0008006" key="3">
    <source>
        <dbReference type="Google" id="ProtNLM"/>
    </source>
</evidence>
<organism evidence="1 2">
    <name type="scientific">Candidatus Methylospira mobilis</name>
    <dbReference type="NCBI Taxonomy" id="1808979"/>
    <lineage>
        <taxon>Bacteria</taxon>
        <taxon>Pseudomonadati</taxon>
        <taxon>Pseudomonadota</taxon>
        <taxon>Gammaproteobacteria</taxon>
        <taxon>Methylococcales</taxon>
        <taxon>Methylococcaceae</taxon>
        <taxon>Candidatus Methylospira</taxon>
    </lineage>
</organism>
<dbReference type="Gene3D" id="3.40.190.10">
    <property type="entry name" value="Periplasmic binding protein-like II"/>
    <property type="match status" value="2"/>
</dbReference>
<dbReference type="AlphaFoldDB" id="A0A5Q0BJM2"/>
<dbReference type="RefSeq" id="WP_153248364.1">
    <property type="nucleotide sequence ID" value="NZ_CP044205.1"/>
</dbReference>
<dbReference type="EMBL" id="CP044205">
    <property type="protein sequence ID" value="QFY42384.1"/>
    <property type="molecule type" value="Genomic_DNA"/>
</dbReference>
<evidence type="ECO:0000313" key="2">
    <source>
        <dbReference type="Proteomes" id="UP000325755"/>
    </source>
</evidence>
<keyword evidence="2" id="KW-1185">Reference proteome</keyword>
<accession>A0A5Q0BJM2</accession>
<dbReference type="InParanoid" id="A0A5Q0BJM2"/>
<dbReference type="Proteomes" id="UP000325755">
    <property type="component" value="Chromosome"/>
</dbReference>
<proteinExistence type="predicted"/>